<dbReference type="InterPro" id="IPR036388">
    <property type="entry name" value="WH-like_DNA-bd_sf"/>
</dbReference>
<comment type="caution">
    <text evidence="3">The sequence shown here is derived from an EMBL/GenBank/DDBJ whole genome shotgun (WGS) entry which is preliminary data.</text>
</comment>
<organism evidence="3">
    <name type="scientific">marine sediment metagenome</name>
    <dbReference type="NCBI Taxonomy" id="412755"/>
    <lineage>
        <taxon>unclassified sequences</taxon>
        <taxon>metagenomes</taxon>
        <taxon>ecological metagenomes</taxon>
    </lineage>
</organism>
<dbReference type="InterPro" id="IPR013196">
    <property type="entry name" value="HTH_11"/>
</dbReference>
<dbReference type="PANTHER" id="PTHR34580">
    <property type="match status" value="1"/>
</dbReference>
<accession>A0A0F9UK04</accession>
<evidence type="ECO:0000259" key="1">
    <source>
        <dbReference type="Pfam" id="PF08279"/>
    </source>
</evidence>
<dbReference type="PANTHER" id="PTHR34580:SF1">
    <property type="entry name" value="PROTEIN PAFC"/>
    <property type="match status" value="1"/>
</dbReference>
<dbReference type="InterPro" id="IPR026881">
    <property type="entry name" value="WYL_dom"/>
</dbReference>
<evidence type="ECO:0000259" key="2">
    <source>
        <dbReference type="Pfam" id="PF13280"/>
    </source>
</evidence>
<protein>
    <recommendedName>
        <fullName evidence="4">HTH deoR-type domain-containing protein</fullName>
    </recommendedName>
</protein>
<evidence type="ECO:0008006" key="4">
    <source>
        <dbReference type="Google" id="ProtNLM"/>
    </source>
</evidence>
<dbReference type="AlphaFoldDB" id="A0A0F9UK04"/>
<feature type="domain" description="Helix-turn-helix type 11" evidence="1">
    <location>
        <begin position="6"/>
        <end position="59"/>
    </location>
</feature>
<evidence type="ECO:0000313" key="3">
    <source>
        <dbReference type="EMBL" id="KKN87697.1"/>
    </source>
</evidence>
<reference evidence="3" key="1">
    <citation type="journal article" date="2015" name="Nature">
        <title>Complex archaea that bridge the gap between prokaryotes and eukaryotes.</title>
        <authorList>
            <person name="Spang A."/>
            <person name="Saw J.H."/>
            <person name="Jorgensen S.L."/>
            <person name="Zaremba-Niedzwiedzka K."/>
            <person name="Martijn J."/>
            <person name="Lind A.E."/>
            <person name="van Eijk R."/>
            <person name="Schleper C."/>
            <person name="Guy L."/>
            <person name="Ettema T.J."/>
        </authorList>
    </citation>
    <scope>NUCLEOTIDE SEQUENCE</scope>
</reference>
<proteinExistence type="predicted"/>
<sequence length="217" mass="23896">MRRSDRLFSLLSTLGDHQLHRAEDLARAKGVSLRTLYRDIARLQASGVAITGTRGAGYRLTPATVLPPLSLSQEEIEALQLALAVVLETTDPDLQAAATSLAQKIDAALPESGHPDTLDWQRVEHPFANAARGMAHLPVLRAAIRARQKLRIVYNADNGSLRTLVLHPLALTHAARSWLLSGWNEANEKTETLRLDLIEDTHPLPELFTAPPDFQMD</sequence>
<dbReference type="SUPFAM" id="SSF46785">
    <property type="entry name" value="Winged helix' DNA-binding domain"/>
    <property type="match status" value="1"/>
</dbReference>
<dbReference type="InterPro" id="IPR036390">
    <property type="entry name" value="WH_DNA-bd_sf"/>
</dbReference>
<dbReference type="InterPro" id="IPR051534">
    <property type="entry name" value="CBASS_pafABC_assoc_protein"/>
</dbReference>
<dbReference type="PROSITE" id="PS52050">
    <property type="entry name" value="WYL"/>
    <property type="match status" value="1"/>
</dbReference>
<dbReference type="EMBL" id="LAZR01000135">
    <property type="protein sequence ID" value="KKN87697.1"/>
    <property type="molecule type" value="Genomic_DNA"/>
</dbReference>
<feature type="domain" description="WYL" evidence="2">
    <location>
        <begin position="136"/>
        <end position="201"/>
    </location>
</feature>
<name>A0A0F9UK04_9ZZZZ</name>
<gene>
    <name evidence="3" type="ORF">LCGC14_0255640</name>
</gene>
<dbReference type="Pfam" id="PF13280">
    <property type="entry name" value="WYL"/>
    <property type="match status" value="1"/>
</dbReference>
<dbReference type="Gene3D" id="1.10.10.10">
    <property type="entry name" value="Winged helix-like DNA-binding domain superfamily/Winged helix DNA-binding domain"/>
    <property type="match status" value="1"/>
</dbReference>
<dbReference type="Pfam" id="PF08279">
    <property type="entry name" value="HTH_11"/>
    <property type="match status" value="1"/>
</dbReference>